<dbReference type="InterPro" id="IPR016177">
    <property type="entry name" value="DNA-bd_dom_sf"/>
</dbReference>
<gene>
    <name evidence="5" type="ORF">kpv52_58</name>
</gene>
<name>A0A1I9SEX5_9CAUD</name>
<dbReference type="SUPFAM" id="SSF54171">
    <property type="entry name" value="DNA-binding domain"/>
    <property type="match status" value="1"/>
</dbReference>
<keyword evidence="6" id="KW-1185">Reference proteome</keyword>
<evidence type="ECO:0000313" key="6">
    <source>
        <dbReference type="Proteomes" id="UP000222016"/>
    </source>
</evidence>
<keyword evidence="3" id="KW-0804">Transcription</keyword>
<dbReference type="GO" id="GO:0003700">
    <property type="term" value="F:DNA-binding transcription factor activity"/>
    <property type="evidence" value="ECO:0007669"/>
    <property type="project" value="InterPro"/>
</dbReference>
<reference evidence="5 6" key="1">
    <citation type="submission" date="2016-05" db="EMBL/GenBank/DDBJ databases">
        <title>Complete genome sequence of bacteriophage vB_KpnM_KpV52 lytic for Klebsiella pneumoniae.</title>
        <authorList>
            <person name="Komisarova E.V."/>
            <person name="Krasilnikova V.M."/>
            <person name="Kislichkina A.A."/>
            <person name="Myakinina V.P."/>
            <person name="Volozhantsev N.V."/>
        </authorList>
    </citation>
    <scope>NUCLEOTIDE SEQUENCE [LARGE SCALE GENOMIC DNA]</scope>
</reference>
<evidence type="ECO:0000256" key="2">
    <source>
        <dbReference type="ARBA" id="ARBA00023125"/>
    </source>
</evidence>
<keyword evidence="2" id="KW-0238">DNA-binding</keyword>
<dbReference type="SUPFAM" id="SSF54060">
    <property type="entry name" value="His-Me finger endonucleases"/>
    <property type="match status" value="1"/>
</dbReference>
<dbReference type="EMBL" id="KX237516">
    <property type="protein sequence ID" value="AOZ65402.1"/>
    <property type="molecule type" value="Genomic_DNA"/>
</dbReference>
<proteinExistence type="predicted"/>
<keyword evidence="1" id="KW-0805">Transcription regulation</keyword>
<dbReference type="InterPro" id="IPR003615">
    <property type="entry name" value="HNH_nuc"/>
</dbReference>
<keyword evidence="5" id="KW-0378">Hydrolase</keyword>
<dbReference type="SMART" id="SM00380">
    <property type="entry name" value="AP2"/>
    <property type="match status" value="1"/>
</dbReference>
<protein>
    <submittedName>
        <fullName evidence="5">Putative NHN endonuclease</fullName>
    </submittedName>
</protein>
<dbReference type="OrthoDB" id="21336at10239"/>
<dbReference type="PROSITE" id="PS51032">
    <property type="entry name" value="AP2_ERF"/>
    <property type="match status" value="1"/>
</dbReference>
<dbReference type="Gene3D" id="3.90.75.20">
    <property type="match status" value="1"/>
</dbReference>
<keyword evidence="5" id="KW-0540">Nuclease</keyword>
<dbReference type="InterPro" id="IPR044925">
    <property type="entry name" value="His-Me_finger_sf"/>
</dbReference>
<evidence type="ECO:0000256" key="3">
    <source>
        <dbReference type="ARBA" id="ARBA00023163"/>
    </source>
</evidence>
<evidence type="ECO:0000259" key="4">
    <source>
        <dbReference type="PROSITE" id="PS51032"/>
    </source>
</evidence>
<dbReference type="InterPro" id="IPR036955">
    <property type="entry name" value="AP2/ERF_dom_sf"/>
</dbReference>
<sequence length="171" mass="19807">MKEKALTQETLKALLHYDPVTGVFTWLVSPSFTVKAGDKAGNVTPKGYWQIGINRKRYLAHRLAWLYVHGVFPEKDVDHINRNPADNRIVNLRDVSNQFNLFNTSKQKDNTSGYKGVTFIPKVKKWQAQIRMNSKKVYLGTFDTPERADIAHRIAEYFREKYYDHSTTKGV</sequence>
<dbReference type="Proteomes" id="UP000222016">
    <property type="component" value="Genome"/>
</dbReference>
<dbReference type="Gene3D" id="3.30.730.10">
    <property type="entry name" value="AP2/ERF domain"/>
    <property type="match status" value="1"/>
</dbReference>
<feature type="domain" description="AP2/ERF" evidence="4">
    <location>
        <begin position="113"/>
        <end position="155"/>
    </location>
</feature>
<evidence type="ECO:0000256" key="1">
    <source>
        <dbReference type="ARBA" id="ARBA00023015"/>
    </source>
</evidence>
<evidence type="ECO:0000313" key="5">
    <source>
        <dbReference type="EMBL" id="AOZ65402.1"/>
    </source>
</evidence>
<dbReference type="Pfam" id="PF13392">
    <property type="entry name" value="HNH_3"/>
    <property type="match status" value="1"/>
</dbReference>
<organism evidence="5 6">
    <name type="scientific">Klebsiella phage vB_KpnM_KpV52</name>
    <dbReference type="NCBI Taxonomy" id="1912321"/>
    <lineage>
        <taxon>Viruses</taxon>
        <taxon>Duplodnaviria</taxon>
        <taxon>Heunggongvirae</taxon>
        <taxon>Uroviricota</taxon>
        <taxon>Caudoviricetes</taxon>
        <taxon>Jameshumphriesvirinae</taxon>
        <taxon>Sircambvirus</taxon>
        <taxon>Sircambvirus KpV52</taxon>
        <taxon>Jedunavirus KpV80</taxon>
    </lineage>
</organism>
<accession>A0A1I9SEX5</accession>
<dbReference type="GO" id="GO:0003677">
    <property type="term" value="F:DNA binding"/>
    <property type="evidence" value="ECO:0007669"/>
    <property type="project" value="UniProtKB-KW"/>
</dbReference>
<keyword evidence="5" id="KW-0255">Endonuclease</keyword>
<dbReference type="InterPro" id="IPR001471">
    <property type="entry name" value="AP2/ERF_dom"/>
</dbReference>
<dbReference type="GO" id="GO:0004519">
    <property type="term" value="F:endonuclease activity"/>
    <property type="evidence" value="ECO:0007669"/>
    <property type="project" value="UniProtKB-KW"/>
</dbReference>